<accession>X1PI31</accession>
<evidence type="ECO:0000313" key="1">
    <source>
        <dbReference type="EMBL" id="GAI42176.1"/>
    </source>
</evidence>
<reference evidence="1" key="1">
    <citation type="journal article" date="2014" name="Front. Microbiol.">
        <title>High frequency of phylogenetically diverse reductive dehalogenase-homologous genes in deep subseafloor sedimentary metagenomes.</title>
        <authorList>
            <person name="Kawai M."/>
            <person name="Futagami T."/>
            <person name="Toyoda A."/>
            <person name="Takaki Y."/>
            <person name="Nishi S."/>
            <person name="Hori S."/>
            <person name="Arai W."/>
            <person name="Tsubouchi T."/>
            <person name="Morono Y."/>
            <person name="Uchiyama I."/>
            <person name="Ito T."/>
            <person name="Fujiyama A."/>
            <person name="Inagaki F."/>
            <person name="Takami H."/>
        </authorList>
    </citation>
    <scope>NUCLEOTIDE SEQUENCE</scope>
    <source>
        <strain evidence="1">Expedition CK06-06</strain>
    </source>
</reference>
<dbReference type="EMBL" id="BARV01030508">
    <property type="protein sequence ID" value="GAI42176.1"/>
    <property type="molecule type" value="Genomic_DNA"/>
</dbReference>
<organism evidence="1">
    <name type="scientific">marine sediment metagenome</name>
    <dbReference type="NCBI Taxonomy" id="412755"/>
    <lineage>
        <taxon>unclassified sequences</taxon>
        <taxon>metagenomes</taxon>
        <taxon>ecological metagenomes</taxon>
    </lineage>
</organism>
<gene>
    <name evidence="1" type="ORF">S06H3_48454</name>
</gene>
<name>X1PI31_9ZZZZ</name>
<dbReference type="AlphaFoldDB" id="X1PI31"/>
<comment type="caution">
    <text evidence="1">The sequence shown here is derived from an EMBL/GenBank/DDBJ whole genome shotgun (WGS) entry which is preliminary data.</text>
</comment>
<sequence length="54" mass="6830">MSEQVHTIHIRKLKHEAYERFWNLRRYYNASSWADLIDKITKEYVKQIEEFDWI</sequence>
<protein>
    <submittedName>
        <fullName evidence="1">Uncharacterized protein</fullName>
    </submittedName>
</protein>
<proteinExistence type="predicted"/>